<evidence type="ECO:0000256" key="1">
    <source>
        <dbReference type="ARBA" id="ARBA00022441"/>
    </source>
</evidence>
<dbReference type="InterPro" id="IPR015915">
    <property type="entry name" value="Kelch-typ_b-propeller"/>
</dbReference>
<dbReference type="PANTHER" id="PTHR45632">
    <property type="entry name" value="LD33804P"/>
    <property type="match status" value="1"/>
</dbReference>
<dbReference type="Gene3D" id="3.30.710.10">
    <property type="entry name" value="Potassium Channel Kv1.1, Chain A"/>
    <property type="match status" value="1"/>
</dbReference>
<gene>
    <name evidence="5" type="ORF">FSP39_015766</name>
</gene>
<name>A0AA88YDU6_PINIB</name>
<keyword evidence="6" id="KW-1185">Reference proteome</keyword>
<comment type="caution">
    <text evidence="5">The sequence shown here is derived from an EMBL/GenBank/DDBJ whole genome shotgun (WGS) entry which is preliminary data.</text>
</comment>
<dbReference type="SUPFAM" id="SSF54695">
    <property type="entry name" value="POZ domain"/>
    <property type="match status" value="1"/>
</dbReference>
<dbReference type="Gene3D" id="1.25.40.420">
    <property type="match status" value="1"/>
</dbReference>
<dbReference type="SMART" id="SM00875">
    <property type="entry name" value="BACK"/>
    <property type="match status" value="1"/>
</dbReference>
<evidence type="ECO:0000313" key="5">
    <source>
        <dbReference type="EMBL" id="KAK3103013.1"/>
    </source>
</evidence>
<dbReference type="SMART" id="SM00612">
    <property type="entry name" value="Kelch"/>
    <property type="match status" value="5"/>
</dbReference>
<dbReference type="PIRSF" id="PIRSF037037">
    <property type="entry name" value="Kelch-like_protein_gigaxonin"/>
    <property type="match status" value="1"/>
</dbReference>
<dbReference type="Pfam" id="PF07707">
    <property type="entry name" value="BACK"/>
    <property type="match status" value="1"/>
</dbReference>
<dbReference type="InterPro" id="IPR006652">
    <property type="entry name" value="Kelch_1"/>
</dbReference>
<dbReference type="Gene3D" id="2.120.10.80">
    <property type="entry name" value="Kelch-type beta propeller"/>
    <property type="match status" value="2"/>
</dbReference>
<evidence type="ECO:0000313" key="6">
    <source>
        <dbReference type="Proteomes" id="UP001186944"/>
    </source>
</evidence>
<sequence length="599" mass="67899">MNENIRVPLEIRLKGVHPEAFSIFLTFAYTGEINILPELVPDIMKMSENLRIYSLRMKCLDYMDLLPCNDILLLLANFRETQESEIFVRSMKYVNEKFAEVISCDIFLLLDIETVCFLLSYDHLVACTEMDIFKAGLRWIEFKLQERSRYLERVLECIRLTLMTMDELFLVVRAIQALIADDRGRDIILRANWILTAYILGREDPYKFPEHKVRTELKTTPSSTSEPFYSQHAFLPVDVEIGLTRPSAPSTPQNQNGHAHYPLIKPEASISNARTTRTDKPTSKSSAHALNAKKDSVIRRETKSQVQSDVTPVHRSVDAKTGDIFAVGDFCKYSTDKQNREGGTDPRKSKQSSYDFPTKEAFVYDANTNAWRQIAPMNTARMYHSLCSLYGMIYAIGGQGERKRILNTVECYNPATDNWFFVKSMSVSRIGACAADLDGKLYVAGGTGNTVDNMPGSILSSVECYDPHTNRWSTKHDLRFGRCHANLVKASGRLYLCGGATRTFTRMESTLSSVGVLDVYDQERDVWIPIAQMSTPRHNAGCTVVDDKIYIIGGVSTVRNQILQSVECFDVINDVWMEGISELPYQAQWITCAAVRRSQ</sequence>
<dbReference type="InterPro" id="IPR011705">
    <property type="entry name" value="BACK"/>
</dbReference>
<dbReference type="InterPro" id="IPR011333">
    <property type="entry name" value="SKP1/BTB/POZ_sf"/>
</dbReference>
<proteinExistence type="predicted"/>
<feature type="region of interest" description="Disordered" evidence="3">
    <location>
        <begin position="265"/>
        <end position="314"/>
    </location>
</feature>
<keyword evidence="1" id="KW-0880">Kelch repeat</keyword>
<feature type="compositionally biased region" description="Basic and acidic residues" evidence="3">
    <location>
        <begin position="292"/>
        <end position="303"/>
    </location>
</feature>
<keyword evidence="2" id="KW-0677">Repeat</keyword>
<dbReference type="EMBL" id="VSWD01000005">
    <property type="protein sequence ID" value="KAK3103013.1"/>
    <property type="molecule type" value="Genomic_DNA"/>
</dbReference>
<feature type="domain" description="BACK" evidence="4">
    <location>
        <begin position="72"/>
        <end position="173"/>
    </location>
</feature>
<dbReference type="Pfam" id="PF01344">
    <property type="entry name" value="Kelch_1"/>
    <property type="match status" value="3"/>
</dbReference>
<evidence type="ECO:0000256" key="3">
    <source>
        <dbReference type="SAM" id="MobiDB-lite"/>
    </source>
</evidence>
<protein>
    <recommendedName>
        <fullName evidence="4">BACK domain-containing protein</fullName>
    </recommendedName>
</protein>
<dbReference type="AlphaFoldDB" id="A0AA88YDU6"/>
<dbReference type="PANTHER" id="PTHR45632:SF3">
    <property type="entry name" value="KELCH-LIKE PROTEIN 32"/>
    <property type="match status" value="1"/>
</dbReference>
<evidence type="ECO:0000256" key="2">
    <source>
        <dbReference type="ARBA" id="ARBA00022737"/>
    </source>
</evidence>
<dbReference type="CDD" id="cd18186">
    <property type="entry name" value="BTB_POZ_ZBTB_KLHL-like"/>
    <property type="match status" value="1"/>
</dbReference>
<dbReference type="InterPro" id="IPR000210">
    <property type="entry name" value="BTB/POZ_dom"/>
</dbReference>
<reference evidence="5" key="1">
    <citation type="submission" date="2019-08" db="EMBL/GenBank/DDBJ databases">
        <title>The improved chromosome-level genome for the pearl oyster Pinctada fucata martensii using PacBio sequencing and Hi-C.</title>
        <authorList>
            <person name="Zheng Z."/>
        </authorList>
    </citation>
    <scope>NUCLEOTIDE SEQUENCE</scope>
    <source>
        <strain evidence="5">ZZ-2019</strain>
        <tissue evidence="5">Adductor muscle</tissue>
    </source>
</reference>
<accession>A0AA88YDU6</accession>
<dbReference type="Proteomes" id="UP001186944">
    <property type="component" value="Unassembled WGS sequence"/>
</dbReference>
<dbReference type="Pfam" id="PF00651">
    <property type="entry name" value="BTB"/>
    <property type="match status" value="1"/>
</dbReference>
<dbReference type="SUPFAM" id="SSF117281">
    <property type="entry name" value="Kelch motif"/>
    <property type="match status" value="1"/>
</dbReference>
<organism evidence="5 6">
    <name type="scientific">Pinctada imbricata</name>
    <name type="common">Atlantic pearl-oyster</name>
    <name type="synonym">Pinctada martensii</name>
    <dbReference type="NCBI Taxonomy" id="66713"/>
    <lineage>
        <taxon>Eukaryota</taxon>
        <taxon>Metazoa</taxon>
        <taxon>Spiralia</taxon>
        <taxon>Lophotrochozoa</taxon>
        <taxon>Mollusca</taxon>
        <taxon>Bivalvia</taxon>
        <taxon>Autobranchia</taxon>
        <taxon>Pteriomorphia</taxon>
        <taxon>Pterioida</taxon>
        <taxon>Pterioidea</taxon>
        <taxon>Pteriidae</taxon>
        <taxon>Pinctada</taxon>
    </lineage>
</organism>
<dbReference type="InterPro" id="IPR017096">
    <property type="entry name" value="BTB-kelch_protein"/>
</dbReference>
<evidence type="ECO:0000259" key="4">
    <source>
        <dbReference type="SMART" id="SM00875"/>
    </source>
</evidence>